<sequence>MDERQLCRNYIQLIDSMPQPVPWIVIAVGTDILVVDAREEATTMIMEAVAERFGEILATESIPSRRRDAGSLLGCLIRIDSGDVDDMAGEVRAAFWLATEPEQGGDKQPF</sequence>
<dbReference type="AlphaFoldDB" id="A0A5C5YC58"/>
<evidence type="ECO:0000313" key="2">
    <source>
        <dbReference type="Proteomes" id="UP000318053"/>
    </source>
</evidence>
<proteinExistence type="predicted"/>
<reference evidence="1 2" key="1">
    <citation type="submission" date="2019-02" db="EMBL/GenBank/DDBJ databases">
        <title>Deep-cultivation of Planctomycetes and their phenomic and genomic characterization uncovers novel biology.</title>
        <authorList>
            <person name="Wiegand S."/>
            <person name="Jogler M."/>
            <person name="Boedeker C."/>
            <person name="Pinto D."/>
            <person name="Vollmers J."/>
            <person name="Rivas-Marin E."/>
            <person name="Kohn T."/>
            <person name="Peeters S.H."/>
            <person name="Heuer A."/>
            <person name="Rast P."/>
            <person name="Oberbeckmann S."/>
            <person name="Bunk B."/>
            <person name="Jeske O."/>
            <person name="Meyerdierks A."/>
            <person name="Storesund J.E."/>
            <person name="Kallscheuer N."/>
            <person name="Luecker S."/>
            <person name="Lage O.M."/>
            <person name="Pohl T."/>
            <person name="Merkel B.J."/>
            <person name="Hornburger P."/>
            <person name="Mueller R.-W."/>
            <person name="Bruemmer F."/>
            <person name="Labrenz M."/>
            <person name="Spormann A.M."/>
            <person name="Op Den Camp H."/>
            <person name="Overmann J."/>
            <person name="Amann R."/>
            <person name="Jetten M.S.M."/>
            <person name="Mascher T."/>
            <person name="Medema M.H."/>
            <person name="Devos D.P."/>
            <person name="Kaster A.-K."/>
            <person name="Ovreas L."/>
            <person name="Rohde M."/>
            <person name="Galperin M.Y."/>
            <person name="Jogler C."/>
        </authorList>
    </citation>
    <scope>NUCLEOTIDE SEQUENCE [LARGE SCALE GENOMIC DNA]</scope>
    <source>
        <strain evidence="1 2">CA85</strain>
    </source>
</reference>
<organism evidence="1 2">
    <name type="scientific">Allorhodopirellula solitaria</name>
    <dbReference type="NCBI Taxonomy" id="2527987"/>
    <lineage>
        <taxon>Bacteria</taxon>
        <taxon>Pseudomonadati</taxon>
        <taxon>Planctomycetota</taxon>
        <taxon>Planctomycetia</taxon>
        <taxon>Pirellulales</taxon>
        <taxon>Pirellulaceae</taxon>
        <taxon>Allorhodopirellula</taxon>
    </lineage>
</organism>
<comment type="caution">
    <text evidence="1">The sequence shown here is derived from an EMBL/GenBank/DDBJ whole genome shotgun (WGS) entry which is preliminary data.</text>
</comment>
<dbReference type="Proteomes" id="UP000318053">
    <property type="component" value="Unassembled WGS sequence"/>
</dbReference>
<accession>A0A5C5YC58</accession>
<gene>
    <name evidence="1" type="ORF">CA85_17640</name>
</gene>
<keyword evidence="2" id="KW-1185">Reference proteome</keyword>
<dbReference type="OrthoDB" id="278960at2"/>
<evidence type="ECO:0000313" key="1">
    <source>
        <dbReference type="EMBL" id="TWT73296.1"/>
    </source>
</evidence>
<dbReference type="EMBL" id="SJPK01000003">
    <property type="protein sequence ID" value="TWT73296.1"/>
    <property type="molecule type" value="Genomic_DNA"/>
</dbReference>
<protein>
    <submittedName>
        <fullName evidence="1">Uncharacterized protein</fullName>
    </submittedName>
</protein>
<dbReference type="RefSeq" id="WP_146390832.1">
    <property type="nucleotide sequence ID" value="NZ_SJPK01000003.1"/>
</dbReference>
<name>A0A5C5YC58_9BACT</name>